<dbReference type="Proteomes" id="UP000187209">
    <property type="component" value="Unassembled WGS sequence"/>
</dbReference>
<comment type="caution">
    <text evidence="2">The sequence shown here is derived from an EMBL/GenBank/DDBJ whole genome shotgun (WGS) entry which is preliminary data.</text>
</comment>
<dbReference type="AlphaFoldDB" id="A0A1R2AXX6"/>
<feature type="coiled-coil region" evidence="1">
    <location>
        <begin position="58"/>
        <end position="85"/>
    </location>
</feature>
<keyword evidence="3" id="KW-1185">Reference proteome</keyword>
<evidence type="ECO:0000256" key="1">
    <source>
        <dbReference type="SAM" id="Coils"/>
    </source>
</evidence>
<sequence length="615" mass="70984">MKIKDASMNKLRFNYTLTLKSTKSSKSTKSKQEHKESLESISLCNTRRFSLSPKKSRTQNISSEISKLEEELDSQEISLKIYEARKHVDENRDIAEAEIYEKYIEKLLNLLNTIDTSLGKSFSRGWRGYKNSIVRIKNHKETPRIEIEKIDTQENYTQFPEENTMALGNSVDIDKYIFSLHNVMKGINKMQLGSIIEKLDELSHNLKTVEVPSASSSPEVDEIDFTDTVKSIHTKLKAHVLNKKPKKTKIKIEKIDKTMQTVMKFEDFKVVENMKLLILERDKTISEINRKLRKKEDVEEMYLMKTKECEDLKKSIFEMKTTMCKHCKQKKEKLDESQLEIKNLQITANKTIVVEKELQTTKSKLEESLVVISSKNVKITKLTENLEELNKKVAEAKAQRAELEEKLAEEQKIREAMQKQLRKTNEQSFEIKQYSGSSALSTTLASKSGIIRNEIISENIGRGAIKAMKKYEQVGEDKIKQNNRSVSPFIKADLHMSKIGSLTPSEIAYEVLNNYSSPEGKKAGFIRERLLHKGSGIPVQDIKKSSKHQNIIMQALNLTKEEYLALSKKARLEIYEALYEHREKCGSDCEHLRRAMLIKQKDRGPLYPTKKYNIS</sequence>
<feature type="coiled-coil region" evidence="1">
    <location>
        <begin position="372"/>
        <end position="427"/>
    </location>
</feature>
<proteinExistence type="predicted"/>
<dbReference type="OrthoDB" id="327682at2759"/>
<protein>
    <submittedName>
        <fullName evidence="2">Uncharacterized protein</fullName>
    </submittedName>
</protein>
<evidence type="ECO:0000313" key="3">
    <source>
        <dbReference type="Proteomes" id="UP000187209"/>
    </source>
</evidence>
<dbReference type="EMBL" id="MPUH01001205">
    <property type="protein sequence ID" value="OMJ69379.1"/>
    <property type="molecule type" value="Genomic_DNA"/>
</dbReference>
<accession>A0A1R2AXX6</accession>
<name>A0A1R2AXX6_9CILI</name>
<organism evidence="2 3">
    <name type="scientific">Stentor coeruleus</name>
    <dbReference type="NCBI Taxonomy" id="5963"/>
    <lineage>
        <taxon>Eukaryota</taxon>
        <taxon>Sar</taxon>
        <taxon>Alveolata</taxon>
        <taxon>Ciliophora</taxon>
        <taxon>Postciliodesmatophora</taxon>
        <taxon>Heterotrichea</taxon>
        <taxon>Heterotrichida</taxon>
        <taxon>Stentoridae</taxon>
        <taxon>Stentor</taxon>
    </lineage>
</organism>
<reference evidence="2 3" key="1">
    <citation type="submission" date="2016-11" db="EMBL/GenBank/DDBJ databases">
        <title>The macronuclear genome of Stentor coeruleus: a giant cell with tiny introns.</title>
        <authorList>
            <person name="Slabodnick M."/>
            <person name="Ruby J.G."/>
            <person name="Reiff S.B."/>
            <person name="Swart E.C."/>
            <person name="Gosai S."/>
            <person name="Prabakaran S."/>
            <person name="Witkowska E."/>
            <person name="Larue G.E."/>
            <person name="Fisher S."/>
            <person name="Freeman R.M."/>
            <person name="Gunawardena J."/>
            <person name="Chu W."/>
            <person name="Stover N.A."/>
            <person name="Gregory B.D."/>
            <person name="Nowacki M."/>
            <person name="Derisi J."/>
            <person name="Roy S.W."/>
            <person name="Marshall W.F."/>
            <person name="Sood P."/>
        </authorList>
    </citation>
    <scope>NUCLEOTIDE SEQUENCE [LARGE SCALE GENOMIC DNA]</scope>
    <source>
        <strain evidence="2">WM001</strain>
    </source>
</reference>
<gene>
    <name evidence="2" type="ORF">SteCoe_32907</name>
</gene>
<evidence type="ECO:0000313" key="2">
    <source>
        <dbReference type="EMBL" id="OMJ69379.1"/>
    </source>
</evidence>
<keyword evidence="1" id="KW-0175">Coiled coil</keyword>